<evidence type="ECO:0000259" key="1">
    <source>
        <dbReference type="Pfam" id="PF13302"/>
    </source>
</evidence>
<reference evidence="2 3" key="1">
    <citation type="submission" date="2019-06" db="EMBL/GenBank/DDBJ databases">
        <title>Sequencing the genomes of 1000 actinobacteria strains.</title>
        <authorList>
            <person name="Klenk H.-P."/>
        </authorList>
    </citation>
    <scope>NUCLEOTIDE SEQUENCE [LARGE SCALE GENOMIC DNA]</scope>
    <source>
        <strain evidence="2 3">DSM 105492</strain>
    </source>
</reference>
<dbReference type="InterPro" id="IPR016181">
    <property type="entry name" value="Acyl_CoA_acyltransferase"/>
</dbReference>
<dbReference type="Proteomes" id="UP000320235">
    <property type="component" value="Unassembled WGS sequence"/>
</dbReference>
<dbReference type="EMBL" id="VFPE01000001">
    <property type="protein sequence ID" value="TQM34471.1"/>
    <property type="molecule type" value="Genomic_DNA"/>
</dbReference>
<dbReference type="PANTHER" id="PTHR43610:SF1">
    <property type="entry name" value="N-ACETYLTRANSFERASE DOMAIN-CONTAINING PROTEIN"/>
    <property type="match status" value="1"/>
</dbReference>
<organism evidence="2 3">
    <name type="scientific">Microbacterium kyungheense</name>
    <dbReference type="NCBI Taxonomy" id="1263636"/>
    <lineage>
        <taxon>Bacteria</taxon>
        <taxon>Bacillati</taxon>
        <taxon>Actinomycetota</taxon>
        <taxon>Actinomycetes</taxon>
        <taxon>Micrococcales</taxon>
        <taxon>Microbacteriaceae</taxon>
        <taxon>Microbacterium</taxon>
    </lineage>
</organism>
<evidence type="ECO:0000313" key="2">
    <source>
        <dbReference type="EMBL" id="TQM34471.1"/>
    </source>
</evidence>
<dbReference type="GO" id="GO:0016747">
    <property type="term" value="F:acyltransferase activity, transferring groups other than amino-acyl groups"/>
    <property type="evidence" value="ECO:0007669"/>
    <property type="project" value="InterPro"/>
</dbReference>
<dbReference type="AlphaFoldDB" id="A0A543FKV2"/>
<dbReference type="Gene3D" id="3.40.630.30">
    <property type="match status" value="1"/>
</dbReference>
<protein>
    <submittedName>
        <fullName evidence="2">RimJ/RimL family protein N-acetyltransferase</fullName>
    </submittedName>
</protein>
<keyword evidence="3" id="KW-1185">Reference proteome</keyword>
<comment type="caution">
    <text evidence="2">The sequence shown here is derived from an EMBL/GenBank/DDBJ whole genome shotgun (WGS) entry which is preliminary data.</text>
</comment>
<keyword evidence="2" id="KW-0808">Transferase</keyword>
<evidence type="ECO:0000313" key="3">
    <source>
        <dbReference type="Proteomes" id="UP000320235"/>
    </source>
</evidence>
<dbReference type="PANTHER" id="PTHR43610">
    <property type="entry name" value="BLL6696 PROTEIN"/>
    <property type="match status" value="1"/>
</dbReference>
<dbReference type="Pfam" id="PF13302">
    <property type="entry name" value="Acetyltransf_3"/>
    <property type="match status" value="1"/>
</dbReference>
<feature type="domain" description="N-acetyltransferase" evidence="1">
    <location>
        <begin position="44"/>
        <end position="180"/>
    </location>
</feature>
<proteinExistence type="predicted"/>
<gene>
    <name evidence="2" type="ORF">FB391_0759</name>
</gene>
<sequence length="223" mass="24878">MQILAVDRYPLVTLPIWIGGPHTRPYARIMLLTAPVTLENAYVRLEPLSPDHAPDLAAAAVGLEHTWYTSVPRPEGVAAEIARRLAWRDEGVMNPWAVRRLDTGRVVGTTTYCNIDQPNRHVEIGHTWIGVEAQRTFVNSASKLLLLGHAFDECDAIAVEFRTHWHNRQSRAAIARLGAKQDGVLRNARLGPDGTLRDTVVFSVLPHEWPAVRLGLQERLARG</sequence>
<name>A0A543FKV2_9MICO</name>
<dbReference type="InterPro" id="IPR000182">
    <property type="entry name" value="GNAT_dom"/>
</dbReference>
<accession>A0A543FKV2</accession>
<dbReference type="SUPFAM" id="SSF55729">
    <property type="entry name" value="Acyl-CoA N-acyltransferases (Nat)"/>
    <property type="match status" value="1"/>
</dbReference>